<keyword evidence="3" id="KW-0813">Transport</keyword>
<feature type="transmembrane region" description="Helical" evidence="9">
    <location>
        <begin position="110"/>
        <end position="129"/>
    </location>
</feature>
<feature type="transmembrane region" description="Helical" evidence="9">
    <location>
        <begin position="775"/>
        <end position="805"/>
    </location>
</feature>
<evidence type="ECO:0000256" key="9">
    <source>
        <dbReference type="SAM" id="Phobius"/>
    </source>
</evidence>
<evidence type="ECO:0008006" key="13">
    <source>
        <dbReference type="Google" id="ProtNLM"/>
    </source>
</evidence>
<evidence type="ECO:0000256" key="8">
    <source>
        <dbReference type="ARBA" id="ARBA00023136"/>
    </source>
</evidence>
<dbReference type="PROSITE" id="PS50929">
    <property type="entry name" value="ABC_TM1F"/>
    <property type="match status" value="2"/>
</dbReference>
<dbReference type="GO" id="GO:0005524">
    <property type="term" value="F:ATP binding"/>
    <property type="evidence" value="ECO:0007669"/>
    <property type="project" value="UniProtKB-KW"/>
</dbReference>
<proteinExistence type="inferred from homology"/>
<dbReference type="GO" id="GO:0140359">
    <property type="term" value="F:ABC-type transporter activity"/>
    <property type="evidence" value="ECO:0007669"/>
    <property type="project" value="InterPro"/>
</dbReference>
<feature type="domain" description="ABC transmembrane type-1" evidence="11">
    <location>
        <begin position="666"/>
        <end position="857"/>
    </location>
</feature>
<evidence type="ECO:0000259" key="10">
    <source>
        <dbReference type="PROSITE" id="PS50893"/>
    </source>
</evidence>
<comment type="similarity">
    <text evidence="2">Belongs to the ABC transporter superfamily. ABCC family. Conjugate transporter (TC 3.A.1.208) subfamily.</text>
</comment>
<keyword evidence="5" id="KW-0547">Nucleotide-binding</keyword>
<feature type="transmembrane region" description="Helical" evidence="9">
    <location>
        <begin position="195"/>
        <end position="221"/>
    </location>
</feature>
<evidence type="ECO:0000256" key="1">
    <source>
        <dbReference type="ARBA" id="ARBA00004141"/>
    </source>
</evidence>
<feature type="transmembrane region" description="Helical" evidence="9">
    <location>
        <begin position="666"/>
        <end position="688"/>
    </location>
</feature>
<evidence type="ECO:0000256" key="2">
    <source>
        <dbReference type="ARBA" id="ARBA00009726"/>
    </source>
</evidence>
<dbReference type="SMART" id="SM00382">
    <property type="entry name" value="AAA"/>
    <property type="match status" value="2"/>
</dbReference>
<dbReference type="FunFam" id="3.40.50.300:FF:000482">
    <property type="entry name" value="Multidrug resistance-associated protein member 4"/>
    <property type="match status" value="1"/>
</dbReference>
<dbReference type="InterPro" id="IPR003439">
    <property type="entry name" value="ABC_transporter-like_ATP-bd"/>
</dbReference>
<dbReference type="FunFam" id="3.40.50.300:FF:000163">
    <property type="entry name" value="Multidrug resistance-associated protein member 4"/>
    <property type="match status" value="1"/>
</dbReference>
<dbReference type="PANTHER" id="PTHR24223:SF456">
    <property type="entry name" value="MULTIDRUG RESISTANCE-ASSOCIATED PROTEIN LETHAL(2)03659"/>
    <property type="match status" value="1"/>
</dbReference>
<evidence type="ECO:0000256" key="7">
    <source>
        <dbReference type="ARBA" id="ARBA00022989"/>
    </source>
</evidence>
<dbReference type="Gene3D" id="1.20.1560.10">
    <property type="entry name" value="ABC transporter type 1, transmembrane domain"/>
    <property type="match status" value="2"/>
</dbReference>
<comment type="subcellular location">
    <subcellularLocation>
        <location evidence="1">Membrane</location>
        <topology evidence="1">Multi-pass membrane protein</topology>
    </subcellularLocation>
</comment>
<feature type="domain" description="ABC transporter" evidence="10">
    <location>
        <begin position="288"/>
        <end position="511"/>
    </location>
</feature>
<keyword evidence="4 9" id="KW-0812">Transmembrane</keyword>
<dbReference type="InterPro" id="IPR027417">
    <property type="entry name" value="P-loop_NTPase"/>
</dbReference>
<gene>
    <name evidence="12" type="ORF">TPSB3V08_LOCUS3728</name>
</gene>
<dbReference type="PROSITE" id="PS00211">
    <property type="entry name" value="ABC_TRANSPORTER_1"/>
    <property type="match status" value="2"/>
</dbReference>
<keyword evidence="6" id="KW-0067">ATP-binding</keyword>
<dbReference type="InterPro" id="IPR036640">
    <property type="entry name" value="ABC1_TM_sf"/>
</dbReference>
<dbReference type="PANTHER" id="PTHR24223">
    <property type="entry name" value="ATP-BINDING CASSETTE SUB-FAMILY C"/>
    <property type="match status" value="1"/>
</dbReference>
<dbReference type="InterPro" id="IPR050173">
    <property type="entry name" value="ABC_transporter_C-like"/>
</dbReference>
<dbReference type="PROSITE" id="PS50893">
    <property type="entry name" value="ABC_TRANSPORTER_2"/>
    <property type="match status" value="2"/>
</dbReference>
<dbReference type="GO" id="GO:0016887">
    <property type="term" value="F:ATP hydrolysis activity"/>
    <property type="evidence" value="ECO:0007669"/>
    <property type="project" value="InterPro"/>
</dbReference>
<evidence type="ECO:0000313" key="12">
    <source>
        <dbReference type="EMBL" id="CAD7402781.1"/>
    </source>
</evidence>
<evidence type="ECO:0000256" key="6">
    <source>
        <dbReference type="ARBA" id="ARBA00022840"/>
    </source>
</evidence>
<sequence>MELCYAVGSLEEGDFSAVHQLALPCVGYLPRLGGHTIGRRIVLGVADFEEGSLRLSRDILVGTGSGKIMNILSSDLARFDIVCYYMNSIWVSPLSVLILLYLVWIEAGLAGGLGVLSVILFLVPTQAYFCKKSSTYRRQTALKTDARLGIMNEVITGMKIIKMYAWEKPYSKLIGNARKAEIVELRKMSYMRGMFMALNICSSRTALFVTMISTVLLGGVLSADKVFVFASYFNTICLNMTTPFVRAFAELAEASVSLTRIEDFMTQEEFSKDKPTQGIEPPPIGTAVLINKMVARWKDSSTDNTLEDICMRIKRGKLVAVIGPIGSGKSSLMEAMLGELSVTSGSCVVNGKISYACQEPWVFGSTIRQNIVFGSTFNKTRYDEVLRVCALLPDLEQFPQRDLTLVGERGSSLSGGQKARVNLARAVYNDADVYLLDDPLSAVDTHVGKHLFDECINSYLKHKTRILVTHQLQYLKDADTIIILNNGKIELEGTFEELMCSNIDYARLLGVDESLVVGEESCEEDLGDIHQFRKVSRLMRELSRMSIMSKLSNKSALIEEEDLGITQNRRRRSSIYPKVERSLLLDYFRCGASRTVLTMTAALFFLTQAACSGADYWTSFWTVQEETRHYHHFANNYSGVEANDSLLQESNFILERYDLYSTEFCLYMYLGIILVMFVASIVRSLAFYEVCMHSSNNIHDAMVSSILRTEVRFFDVNPTGRILNRFSKDTATTDEILPKSCLDAMQRNKNETNPSTQFYESGVAIKFDNCPQMCLLLFGAFLLVLVVDYVFLAPASLVVGVLYVLRRIYLRSSVILRRLEASCKSPVFTHLHSTLKGLSTIRAYGAEKVLTNEFDEHQLYKHEPRLTGKEILKLNNSHEIALQTLAMPDGLKAHKFSTTIRQTTIMARSASHPIRHTSRCLIAPEREEKWGWGGGMTSHEAHFGTYAITSENCSRCAASNSDLHSSAYYASISASTAFGFYLDTTLFFYITGVTFCFLVFEGSFASDVGLAISQLLSVVTLAQIGIKQAADVENNLTSVERVLEYTNLKAESRIDSPPGTHLPRDWPATGKIEFQRLFFYHDGNGSPVVKNLNLTVYPQEKVGIVGRTGAGKSSLISALFRLTRVEGTIKIDGVDTKDIGLQDLRSRISIIPQDPILFSGTLRRNLDPFSEFPDYMLWNTLNDVGMKLLFSENDGLETNISDGGSNMSVGQRQLICLARAILRNNKILLLDEATANVDPLTDALIQKTIRLKFAECTVLTVAHRLNTIMDSDKVIVMDAGRMVEYDHPYKLLQNRDGPFFQLVQQTGSCTAHQLSQVALENYLNRNV</sequence>
<feature type="domain" description="ABC transporter" evidence="10">
    <location>
        <begin position="1072"/>
        <end position="1304"/>
    </location>
</feature>
<dbReference type="InterPro" id="IPR017871">
    <property type="entry name" value="ABC_transporter-like_CS"/>
</dbReference>
<dbReference type="CDD" id="cd18580">
    <property type="entry name" value="ABC_6TM_ABCC_D2"/>
    <property type="match status" value="1"/>
</dbReference>
<name>A0A7R9CWD8_TIMPO</name>
<evidence type="ECO:0000256" key="5">
    <source>
        <dbReference type="ARBA" id="ARBA00022741"/>
    </source>
</evidence>
<feature type="domain" description="ABC transmembrane type-1" evidence="11">
    <location>
        <begin position="63"/>
        <end position="236"/>
    </location>
</feature>
<dbReference type="InterPro" id="IPR044726">
    <property type="entry name" value="ABCC_6TM_D2"/>
</dbReference>
<dbReference type="Gene3D" id="3.40.50.300">
    <property type="entry name" value="P-loop containing nucleotide triphosphate hydrolases"/>
    <property type="match status" value="2"/>
</dbReference>
<dbReference type="CDD" id="cd03250">
    <property type="entry name" value="ABCC_MRP_domain1"/>
    <property type="match status" value="1"/>
</dbReference>
<dbReference type="EMBL" id="OD001666">
    <property type="protein sequence ID" value="CAD7402781.1"/>
    <property type="molecule type" value="Genomic_DNA"/>
</dbReference>
<protein>
    <recommendedName>
        <fullName evidence="13">Multidrug resistance-associated protein lethal(2)03659</fullName>
    </recommendedName>
</protein>
<dbReference type="CDD" id="cd03244">
    <property type="entry name" value="ABCC_MRP_domain2"/>
    <property type="match status" value="1"/>
</dbReference>
<dbReference type="Pfam" id="PF00005">
    <property type="entry name" value="ABC_tran"/>
    <property type="match status" value="2"/>
</dbReference>
<dbReference type="InterPro" id="IPR011527">
    <property type="entry name" value="ABC1_TM_dom"/>
</dbReference>
<accession>A0A7R9CWD8</accession>
<reference evidence="12" key="1">
    <citation type="submission" date="2020-11" db="EMBL/GenBank/DDBJ databases">
        <authorList>
            <person name="Tran Van P."/>
        </authorList>
    </citation>
    <scope>NUCLEOTIDE SEQUENCE</scope>
</reference>
<dbReference type="Pfam" id="PF00664">
    <property type="entry name" value="ABC_membrane"/>
    <property type="match status" value="2"/>
</dbReference>
<organism evidence="12">
    <name type="scientific">Timema poppense</name>
    <name type="common">Walking stick</name>
    <dbReference type="NCBI Taxonomy" id="170557"/>
    <lineage>
        <taxon>Eukaryota</taxon>
        <taxon>Metazoa</taxon>
        <taxon>Ecdysozoa</taxon>
        <taxon>Arthropoda</taxon>
        <taxon>Hexapoda</taxon>
        <taxon>Insecta</taxon>
        <taxon>Pterygota</taxon>
        <taxon>Neoptera</taxon>
        <taxon>Polyneoptera</taxon>
        <taxon>Phasmatodea</taxon>
        <taxon>Timematodea</taxon>
        <taxon>Timematoidea</taxon>
        <taxon>Timematidae</taxon>
        <taxon>Timema</taxon>
    </lineage>
</organism>
<dbReference type="SUPFAM" id="SSF90123">
    <property type="entry name" value="ABC transporter transmembrane region"/>
    <property type="match status" value="3"/>
</dbReference>
<evidence type="ECO:0000256" key="4">
    <source>
        <dbReference type="ARBA" id="ARBA00022692"/>
    </source>
</evidence>
<dbReference type="InterPro" id="IPR003593">
    <property type="entry name" value="AAA+_ATPase"/>
</dbReference>
<evidence type="ECO:0000259" key="11">
    <source>
        <dbReference type="PROSITE" id="PS50929"/>
    </source>
</evidence>
<evidence type="ECO:0000256" key="3">
    <source>
        <dbReference type="ARBA" id="ARBA00022448"/>
    </source>
</evidence>
<keyword evidence="8 9" id="KW-0472">Membrane</keyword>
<feature type="transmembrane region" description="Helical" evidence="9">
    <location>
        <begin position="82"/>
        <end position="104"/>
    </location>
</feature>
<dbReference type="GO" id="GO:0016020">
    <property type="term" value="C:membrane"/>
    <property type="evidence" value="ECO:0007669"/>
    <property type="project" value="UniProtKB-SubCell"/>
</dbReference>
<keyword evidence="7 9" id="KW-1133">Transmembrane helix</keyword>
<dbReference type="SUPFAM" id="SSF52540">
    <property type="entry name" value="P-loop containing nucleoside triphosphate hydrolases"/>
    <property type="match status" value="2"/>
</dbReference>